<dbReference type="SUPFAM" id="SSF53720">
    <property type="entry name" value="ALDH-like"/>
    <property type="match status" value="1"/>
</dbReference>
<dbReference type="EMBL" id="FMCX01000010">
    <property type="protein sequence ID" value="SCF44740.1"/>
    <property type="molecule type" value="Genomic_DNA"/>
</dbReference>
<dbReference type="CDD" id="cd07138">
    <property type="entry name" value="ALDH_CddD_SSP0762"/>
    <property type="match status" value="1"/>
</dbReference>
<dbReference type="Pfam" id="PF00171">
    <property type="entry name" value="Aldedh"/>
    <property type="match status" value="1"/>
</dbReference>
<evidence type="ECO:0000256" key="5">
    <source>
        <dbReference type="PROSITE-ProRule" id="PRU10007"/>
    </source>
</evidence>
<evidence type="ECO:0000259" key="7">
    <source>
        <dbReference type="Pfam" id="PF00171"/>
    </source>
</evidence>
<dbReference type="FunFam" id="3.40.309.10:FF:000012">
    <property type="entry name" value="Betaine aldehyde dehydrogenase"/>
    <property type="match status" value="1"/>
</dbReference>
<gene>
    <name evidence="8" type="ORF">GA0070564_110135</name>
</gene>
<dbReference type="PROSITE" id="PS00687">
    <property type="entry name" value="ALDEHYDE_DEHYDR_GLU"/>
    <property type="match status" value="1"/>
</dbReference>
<comment type="catalytic activity">
    <reaction evidence="4">
        <text>an aldehyde + NAD(+) + H2O = a carboxylate + NADH + 2 H(+)</text>
        <dbReference type="Rhea" id="RHEA:16185"/>
        <dbReference type="ChEBI" id="CHEBI:15377"/>
        <dbReference type="ChEBI" id="CHEBI:15378"/>
        <dbReference type="ChEBI" id="CHEBI:17478"/>
        <dbReference type="ChEBI" id="CHEBI:29067"/>
        <dbReference type="ChEBI" id="CHEBI:57540"/>
        <dbReference type="ChEBI" id="CHEBI:57945"/>
        <dbReference type="EC" id="1.2.1.3"/>
    </reaction>
</comment>
<dbReference type="PROSITE" id="PS00070">
    <property type="entry name" value="ALDEHYDE_DEHYDR_CYS"/>
    <property type="match status" value="1"/>
</dbReference>
<evidence type="ECO:0000313" key="8">
    <source>
        <dbReference type="EMBL" id="SCF44740.1"/>
    </source>
</evidence>
<evidence type="ECO:0000313" key="9">
    <source>
        <dbReference type="Proteomes" id="UP000199504"/>
    </source>
</evidence>
<dbReference type="STRING" id="262898.GA0070564_110135"/>
<dbReference type="InterPro" id="IPR016160">
    <property type="entry name" value="Ald_DH_CS_CYS"/>
</dbReference>
<dbReference type="RefSeq" id="WP_218105003.1">
    <property type="nucleotide sequence ID" value="NZ_FMCX01000010.1"/>
</dbReference>
<evidence type="ECO:0000256" key="2">
    <source>
        <dbReference type="ARBA" id="ARBA00023002"/>
    </source>
</evidence>
<evidence type="ECO:0000256" key="3">
    <source>
        <dbReference type="ARBA" id="ARBA00024226"/>
    </source>
</evidence>
<dbReference type="Proteomes" id="UP000199504">
    <property type="component" value="Unassembled WGS sequence"/>
</dbReference>
<dbReference type="Gene3D" id="3.40.309.10">
    <property type="entry name" value="Aldehyde Dehydrogenase, Chain A, domain 2"/>
    <property type="match status" value="1"/>
</dbReference>
<organism evidence="8 9">
    <name type="scientific">Micromonospora mirobrigensis</name>
    <dbReference type="NCBI Taxonomy" id="262898"/>
    <lineage>
        <taxon>Bacteria</taxon>
        <taxon>Bacillati</taxon>
        <taxon>Actinomycetota</taxon>
        <taxon>Actinomycetes</taxon>
        <taxon>Micromonosporales</taxon>
        <taxon>Micromonosporaceae</taxon>
        <taxon>Micromonospora</taxon>
    </lineage>
</organism>
<evidence type="ECO:0000256" key="1">
    <source>
        <dbReference type="ARBA" id="ARBA00009986"/>
    </source>
</evidence>
<keyword evidence="2 6" id="KW-0560">Oxidoreductase</keyword>
<dbReference type="InterPro" id="IPR016163">
    <property type="entry name" value="Ald_DH_C"/>
</dbReference>
<dbReference type="EC" id="1.2.1.3" evidence="3"/>
<comment type="similarity">
    <text evidence="1 6">Belongs to the aldehyde dehydrogenase family.</text>
</comment>
<dbReference type="PANTHER" id="PTHR42804:SF1">
    <property type="entry name" value="ALDEHYDE DEHYDROGENASE-RELATED"/>
    <property type="match status" value="1"/>
</dbReference>
<sequence length="475" mass="50907">MNAITTVNQHFINGQFVDSHGQEAIDVYSPVTGELIGHTLLGDEVDAERAIVAAHEAFPAWSKTSLAERGQYLQKIADALEERMDELISVTVAEYGALRTFSTMFNEQARQFFLLAKDLLRPENFVERNGDATVTKVPVGVAGLLTPWNGSPWFIAGKAASALAAGATVVIKPSQNSTLQSRVLMEAFAAAELPPGVVNIVNGSGTAVGNTITRSPLVQKISFTGSTRIGKQIGRDAIETMKRVTLELGGKSPTVILDDADMGKAVQFALTAGLLNTGQACIAGTRILVPEHRLEEAKAALKAGVEALPIGDPNDPTTLIQPMVSASHYERVQGFIRKGIEEGAEVLVGGEGKPEGFEAGNYVKPTIFVGVTNDMTIAQEEIFGPVLSVITYRDEEEAVAIANDVEYGLHGYVYGNDVERAHAVADRIQAGRVMVNQFFDDPVNPFGGFKMSGYGREFGIYGMNAYLETKTVLAA</sequence>
<dbReference type="PANTHER" id="PTHR42804">
    <property type="entry name" value="ALDEHYDE DEHYDROGENASE"/>
    <property type="match status" value="1"/>
</dbReference>
<feature type="active site" evidence="5">
    <location>
        <position position="247"/>
    </location>
</feature>
<protein>
    <recommendedName>
        <fullName evidence="3">aldehyde dehydrogenase (NAD(+))</fullName>
        <ecNumber evidence="3">1.2.1.3</ecNumber>
    </recommendedName>
</protein>
<dbReference type="GO" id="GO:0004029">
    <property type="term" value="F:aldehyde dehydrogenase (NAD+) activity"/>
    <property type="evidence" value="ECO:0007669"/>
    <property type="project" value="UniProtKB-EC"/>
</dbReference>
<dbReference type="InterPro" id="IPR016162">
    <property type="entry name" value="Ald_DH_N"/>
</dbReference>
<accession>A0A1C5AHP8</accession>
<reference evidence="9" key="1">
    <citation type="submission" date="2016-06" db="EMBL/GenBank/DDBJ databases">
        <authorList>
            <person name="Varghese N."/>
            <person name="Submissions Spin"/>
        </authorList>
    </citation>
    <scope>NUCLEOTIDE SEQUENCE [LARGE SCALE GENOMIC DNA]</scope>
    <source>
        <strain evidence="9">DSM 44830</strain>
    </source>
</reference>
<dbReference type="InterPro" id="IPR016161">
    <property type="entry name" value="Ald_DH/histidinol_DH"/>
</dbReference>
<dbReference type="AlphaFoldDB" id="A0A1C5AHP8"/>
<evidence type="ECO:0000256" key="6">
    <source>
        <dbReference type="RuleBase" id="RU003345"/>
    </source>
</evidence>
<dbReference type="InterPro" id="IPR029510">
    <property type="entry name" value="Ald_DH_CS_GLU"/>
</dbReference>
<name>A0A1C5AHP8_9ACTN</name>
<dbReference type="InterPro" id="IPR015590">
    <property type="entry name" value="Aldehyde_DH_dom"/>
</dbReference>
<dbReference type="Gene3D" id="3.40.605.10">
    <property type="entry name" value="Aldehyde Dehydrogenase, Chain A, domain 1"/>
    <property type="match status" value="1"/>
</dbReference>
<feature type="domain" description="Aldehyde dehydrogenase" evidence="7">
    <location>
        <begin position="16"/>
        <end position="472"/>
    </location>
</feature>
<evidence type="ECO:0000256" key="4">
    <source>
        <dbReference type="ARBA" id="ARBA00049194"/>
    </source>
</evidence>
<proteinExistence type="inferred from homology"/>
<dbReference type="FunFam" id="3.40.605.10:FF:000007">
    <property type="entry name" value="NAD/NADP-dependent betaine aldehyde dehydrogenase"/>
    <property type="match status" value="1"/>
</dbReference>
<keyword evidence="9" id="KW-1185">Reference proteome</keyword>